<evidence type="ECO:0000313" key="2">
    <source>
        <dbReference type="Proteomes" id="UP000789920"/>
    </source>
</evidence>
<proteinExistence type="predicted"/>
<protein>
    <submittedName>
        <fullName evidence="1">7234_t:CDS:1</fullName>
    </submittedName>
</protein>
<name>A0ACA9NAB9_9GLOM</name>
<accession>A0ACA9NAB9</accession>
<evidence type="ECO:0000313" key="1">
    <source>
        <dbReference type="EMBL" id="CAG8643039.1"/>
    </source>
</evidence>
<dbReference type="EMBL" id="CAJVQC010012909">
    <property type="protein sequence ID" value="CAG8643039.1"/>
    <property type="molecule type" value="Genomic_DNA"/>
</dbReference>
<organism evidence="1 2">
    <name type="scientific">Racocetra persica</name>
    <dbReference type="NCBI Taxonomy" id="160502"/>
    <lineage>
        <taxon>Eukaryota</taxon>
        <taxon>Fungi</taxon>
        <taxon>Fungi incertae sedis</taxon>
        <taxon>Mucoromycota</taxon>
        <taxon>Glomeromycotina</taxon>
        <taxon>Glomeromycetes</taxon>
        <taxon>Diversisporales</taxon>
        <taxon>Gigasporaceae</taxon>
        <taxon>Racocetra</taxon>
    </lineage>
</organism>
<comment type="caution">
    <text evidence="1">The sequence shown here is derived from an EMBL/GenBank/DDBJ whole genome shotgun (WGS) entry which is preliminary data.</text>
</comment>
<keyword evidence="2" id="KW-1185">Reference proteome</keyword>
<sequence length="143" mass="16834">CESIIDPAQNSSILEHDLNKLVIKSFFVENHSEDELFLLFKNIAKYYSLVEYENNLMIWYEGVIDPVQNSKLVTEKFRLDFFVENSTECNHLVEQDNSLTIEYKNAQNEEQKVAKKRVNQYARLVGFCLCHKQVKIDDDEIVH</sequence>
<feature type="non-terminal residue" evidence="1">
    <location>
        <position position="1"/>
    </location>
</feature>
<dbReference type="Proteomes" id="UP000789920">
    <property type="component" value="Unassembled WGS sequence"/>
</dbReference>
<reference evidence="1" key="1">
    <citation type="submission" date="2021-06" db="EMBL/GenBank/DDBJ databases">
        <authorList>
            <person name="Kallberg Y."/>
            <person name="Tangrot J."/>
            <person name="Rosling A."/>
        </authorList>
    </citation>
    <scope>NUCLEOTIDE SEQUENCE</scope>
    <source>
        <strain evidence="1">MA461A</strain>
    </source>
</reference>
<gene>
    <name evidence="1" type="ORF">RPERSI_LOCUS7559</name>
</gene>